<keyword evidence="3" id="KW-0560">Oxidoreductase</keyword>
<organism evidence="6 7">
    <name type="scientific">Steroidobacter flavus</name>
    <dbReference type="NCBI Taxonomy" id="1842136"/>
    <lineage>
        <taxon>Bacteria</taxon>
        <taxon>Pseudomonadati</taxon>
        <taxon>Pseudomonadota</taxon>
        <taxon>Gammaproteobacteria</taxon>
        <taxon>Steroidobacterales</taxon>
        <taxon>Steroidobacteraceae</taxon>
        <taxon>Steroidobacter</taxon>
    </lineage>
</organism>
<evidence type="ECO:0000313" key="6">
    <source>
        <dbReference type="EMBL" id="MFC4309680.1"/>
    </source>
</evidence>
<evidence type="ECO:0000256" key="1">
    <source>
        <dbReference type="ARBA" id="ARBA00007730"/>
    </source>
</evidence>
<dbReference type="InterPro" id="IPR051821">
    <property type="entry name" value="Asp/Asn_beta-hydroxylase"/>
</dbReference>
<reference evidence="7" key="1">
    <citation type="journal article" date="2019" name="Int. J. Syst. Evol. Microbiol.">
        <title>The Global Catalogue of Microorganisms (GCM) 10K type strain sequencing project: providing services to taxonomists for standard genome sequencing and annotation.</title>
        <authorList>
            <consortium name="The Broad Institute Genomics Platform"/>
            <consortium name="The Broad Institute Genome Sequencing Center for Infectious Disease"/>
            <person name="Wu L."/>
            <person name="Ma J."/>
        </authorList>
    </citation>
    <scope>NUCLEOTIDE SEQUENCE [LARGE SCALE GENOMIC DNA]</scope>
    <source>
        <strain evidence="7">CGMCC 1.10759</strain>
    </source>
</reference>
<dbReference type="InterPro" id="IPR007803">
    <property type="entry name" value="Asp/Arg/Pro-Hydrxlase"/>
</dbReference>
<dbReference type="Gene3D" id="2.60.120.330">
    <property type="entry name" value="B-lactam Antibiotic, Isopenicillin N Synthase, Chain"/>
    <property type="match status" value="1"/>
</dbReference>
<proteinExistence type="inferred from homology"/>
<evidence type="ECO:0000256" key="4">
    <source>
        <dbReference type="SAM" id="Phobius"/>
    </source>
</evidence>
<feature type="domain" description="Aspartyl/asparaginy/proline hydroxylase" evidence="5">
    <location>
        <begin position="76"/>
        <end position="229"/>
    </location>
</feature>
<keyword evidence="7" id="KW-1185">Reference proteome</keyword>
<evidence type="ECO:0000256" key="3">
    <source>
        <dbReference type="ARBA" id="ARBA00023002"/>
    </source>
</evidence>
<name>A0ABV8SQR6_9GAMM</name>
<dbReference type="PANTHER" id="PTHR46332:SF5">
    <property type="entry name" value="ASPARTATE BETA-HYDROXYLASE DOMAIN CONTAINING 2"/>
    <property type="match status" value="1"/>
</dbReference>
<gene>
    <name evidence="6" type="ORF">ACFPN2_11370</name>
</gene>
<dbReference type="EMBL" id="JBHSDU010000003">
    <property type="protein sequence ID" value="MFC4309680.1"/>
    <property type="molecule type" value="Genomic_DNA"/>
</dbReference>
<keyword evidence="4" id="KW-0472">Membrane</keyword>
<evidence type="ECO:0000313" key="7">
    <source>
        <dbReference type="Proteomes" id="UP001595904"/>
    </source>
</evidence>
<feature type="transmembrane region" description="Helical" evidence="4">
    <location>
        <begin position="6"/>
        <end position="25"/>
    </location>
</feature>
<comment type="similarity">
    <text evidence="1">Belongs to the aspartyl/asparaginyl beta-hydroxylase family.</text>
</comment>
<keyword evidence="4" id="KW-1133">Transmembrane helix</keyword>
<dbReference type="PANTHER" id="PTHR46332">
    <property type="entry name" value="ASPARTATE BETA-HYDROXYLASE DOMAIN-CONTAINING PROTEIN 2"/>
    <property type="match status" value="1"/>
</dbReference>
<protein>
    <submittedName>
        <fullName evidence="6">Aspartyl/asparaginyl beta-hydroxylase domain-containing protein</fullName>
    </submittedName>
</protein>
<comment type="caution">
    <text evidence="6">The sequence shown here is derived from an EMBL/GenBank/DDBJ whole genome shotgun (WGS) entry which is preliminary data.</text>
</comment>
<sequence length="307" mass="35519">MSYLYHWPRFLVLLAFVASGVFIHFRGRVRHKLSRQLLDHSTIMAPYNALMYLFSAVPNKPFVEMKHFPALEPLRDNWEMIRDEAMLLFDEGYIRAAEKYNDLGFNSFFRTGWKRFYLKWYGDFLPSAETLCPKTAKLLASIPSVNAAMFALLPPGARLVAHRDPFAGSLRYHLGLSTPNSEACRIVVDGQLYYWKDGEPVVFDETYIHRAENQTNQQRLILFCDVERPLSNRVMGWINRTIGHGMVRAAATQNVEGEKVGVLNKLFGYAYQFRLLGKRVKAWNRTAYYVIKWVLLGSVAYAVFLRV</sequence>
<dbReference type="SUPFAM" id="SSF51197">
    <property type="entry name" value="Clavaminate synthase-like"/>
    <property type="match status" value="1"/>
</dbReference>
<keyword evidence="2" id="KW-0223">Dioxygenase</keyword>
<accession>A0ABV8SQR6</accession>
<dbReference type="InterPro" id="IPR027443">
    <property type="entry name" value="IPNS-like_sf"/>
</dbReference>
<feature type="transmembrane region" description="Helical" evidence="4">
    <location>
        <begin position="286"/>
        <end position="304"/>
    </location>
</feature>
<dbReference type="Pfam" id="PF05118">
    <property type="entry name" value="Asp_Arg_Hydrox"/>
    <property type="match status" value="1"/>
</dbReference>
<evidence type="ECO:0000259" key="5">
    <source>
        <dbReference type="Pfam" id="PF05118"/>
    </source>
</evidence>
<dbReference type="RefSeq" id="WP_380596718.1">
    <property type="nucleotide sequence ID" value="NZ_JBHSDU010000003.1"/>
</dbReference>
<dbReference type="Proteomes" id="UP001595904">
    <property type="component" value="Unassembled WGS sequence"/>
</dbReference>
<keyword evidence="4" id="KW-0812">Transmembrane</keyword>
<evidence type="ECO:0000256" key="2">
    <source>
        <dbReference type="ARBA" id="ARBA00022964"/>
    </source>
</evidence>